<keyword evidence="3" id="KW-1185">Reference proteome</keyword>
<comment type="caution">
    <text evidence="2">The sequence shown here is derived from an EMBL/GenBank/DDBJ whole genome shotgun (WGS) entry which is preliminary data.</text>
</comment>
<dbReference type="Proteomes" id="UP000289738">
    <property type="component" value="Chromosome B03"/>
</dbReference>
<evidence type="ECO:0000313" key="3">
    <source>
        <dbReference type="Proteomes" id="UP000289738"/>
    </source>
</evidence>
<dbReference type="AlphaFoldDB" id="A0A444ZY28"/>
<dbReference type="PANTHER" id="PTHR47165:SF4">
    <property type="entry name" value="OS03G0429900 PROTEIN"/>
    <property type="match status" value="1"/>
</dbReference>
<dbReference type="InterPro" id="IPR003871">
    <property type="entry name" value="RFA1B/D_OB_1st"/>
</dbReference>
<name>A0A444ZY28_ARAHY</name>
<dbReference type="SUPFAM" id="SSF50249">
    <property type="entry name" value="Nucleic acid-binding proteins"/>
    <property type="match status" value="3"/>
</dbReference>
<dbReference type="InterPro" id="IPR012340">
    <property type="entry name" value="NA-bd_OB-fold"/>
</dbReference>
<sequence length="511" mass="57735">MASTYNYLKDVDASNDNLIYRIKLRALKIWSLSPVQQKYVRPTLEFVAMDQLGDRIQCSIRNPQRRLFEDELVEGKIYTICNFSVAVNDKKYKATNHASRIYFKRDTQLRLVDDPSFPENVFRFVPNEVILNHTNTQSHLIDVIGLLTAKGDIIEFTKNGKKSNYIVLELDDMQGKGKIRCTLWEEFASKLVKHIQEQPTSEYILIVQFAKFNLFKGTMGISNTTYNSNLYINADFQAVKDFCKSVIMSSVPPPNQLSQIATEPVYSIEEDLIDKSIYKSISKLKECIENGSFVTIGTVVAIDPKNGGRELIPLRQMRHVSHHSHSTVVDDTDSAAFLLYDKESSKFLGISASDFRLAQLTRGGTNEEYSIELNSFRGKKFIFKVSVKMEDLNSFQPCKIIVMKLCGDMSVISKFIQKHDIYQQNLALEHSQLLSMQSGSAETPKHTCSPSVEILVGDTNEGYSTPKRNIVSGGWTKQLIDLCPDSAEGSSTKCRKLKDGQVAGVDKPHQD</sequence>
<dbReference type="EMBL" id="SDMP01000013">
    <property type="protein sequence ID" value="RYR19130.1"/>
    <property type="molecule type" value="Genomic_DNA"/>
</dbReference>
<dbReference type="STRING" id="3818.A0A444ZY28"/>
<proteinExistence type="predicted"/>
<dbReference type="Gene3D" id="2.40.50.140">
    <property type="entry name" value="Nucleic acid-binding proteins"/>
    <property type="match status" value="3"/>
</dbReference>
<protein>
    <recommendedName>
        <fullName evidence="1">Replication protein A 70 kDa DNA-binding subunit B/D first OB fold domain-containing protein</fullName>
    </recommendedName>
</protein>
<feature type="domain" description="Replication protein A 70 kDa DNA-binding subunit B/D first OB fold" evidence="1">
    <location>
        <begin position="20"/>
        <end position="110"/>
    </location>
</feature>
<dbReference type="CDD" id="cd04481">
    <property type="entry name" value="RPA1_DBD_B_like"/>
    <property type="match status" value="1"/>
</dbReference>
<evidence type="ECO:0000313" key="2">
    <source>
        <dbReference type="EMBL" id="RYR19130.1"/>
    </source>
</evidence>
<dbReference type="PANTHER" id="PTHR47165">
    <property type="entry name" value="OS03G0429900 PROTEIN"/>
    <property type="match status" value="1"/>
</dbReference>
<reference evidence="2 3" key="1">
    <citation type="submission" date="2019-01" db="EMBL/GenBank/DDBJ databases">
        <title>Sequencing of cultivated peanut Arachis hypogaea provides insights into genome evolution and oil improvement.</title>
        <authorList>
            <person name="Chen X."/>
        </authorList>
    </citation>
    <scope>NUCLEOTIDE SEQUENCE [LARGE SCALE GENOMIC DNA]</scope>
    <source>
        <strain evidence="3">cv. Fuhuasheng</strain>
        <tissue evidence="2">Leaves</tissue>
    </source>
</reference>
<accession>A0A444ZY28</accession>
<evidence type="ECO:0000259" key="1">
    <source>
        <dbReference type="Pfam" id="PF02721"/>
    </source>
</evidence>
<organism evidence="2 3">
    <name type="scientific">Arachis hypogaea</name>
    <name type="common">Peanut</name>
    <dbReference type="NCBI Taxonomy" id="3818"/>
    <lineage>
        <taxon>Eukaryota</taxon>
        <taxon>Viridiplantae</taxon>
        <taxon>Streptophyta</taxon>
        <taxon>Embryophyta</taxon>
        <taxon>Tracheophyta</taxon>
        <taxon>Spermatophyta</taxon>
        <taxon>Magnoliopsida</taxon>
        <taxon>eudicotyledons</taxon>
        <taxon>Gunneridae</taxon>
        <taxon>Pentapetalae</taxon>
        <taxon>rosids</taxon>
        <taxon>fabids</taxon>
        <taxon>Fabales</taxon>
        <taxon>Fabaceae</taxon>
        <taxon>Papilionoideae</taxon>
        <taxon>50 kb inversion clade</taxon>
        <taxon>dalbergioids sensu lato</taxon>
        <taxon>Dalbergieae</taxon>
        <taxon>Pterocarpus clade</taxon>
        <taxon>Arachis</taxon>
    </lineage>
</organism>
<dbReference type="Pfam" id="PF02721">
    <property type="entry name" value="DUF223"/>
    <property type="match status" value="1"/>
</dbReference>
<gene>
    <name evidence="2" type="ORF">Ahy_B03g063836</name>
</gene>
<dbReference type="CDD" id="cd04480">
    <property type="entry name" value="RPA1_DBD_A_like"/>
    <property type="match status" value="1"/>
</dbReference>